<keyword evidence="2" id="KW-1185">Reference proteome</keyword>
<name>A0A1L9B5X4_9BACT</name>
<evidence type="ECO:0000313" key="1">
    <source>
        <dbReference type="EMBL" id="OJH37654.1"/>
    </source>
</evidence>
<gene>
    <name evidence="1" type="ORF">BON30_26025</name>
</gene>
<dbReference type="AlphaFoldDB" id="A0A1L9B5X4"/>
<evidence type="ECO:0000313" key="2">
    <source>
        <dbReference type="Proteomes" id="UP000182229"/>
    </source>
</evidence>
<proteinExistence type="predicted"/>
<organism evidence="1 2">
    <name type="scientific">Cystobacter ferrugineus</name>
    <dbReference type="NCBI Taxonomy" id="83449"/>
    <lineage>
        <taxon>Bacteria</taxon>
        <taxon>Pseudomonadati</taxon>
        <taxon>Myxococcota</taxon>
        <taxon>Myxococcia</taxon>
        <taxon>Myxococcales</taxon>
        <taxon>Cystobacterineae</taxon>
        <taxon>Archangiaceae</taxon>
        <taxon>Cystobacter</taxon>
    </lineage>
</organism>
<dbReference type="OrthoDB" id="5511658at2"/>
<dbReference type="EMBL" id="MPIN01000007">
    <property type="protein sequence ID" value="OJH37654.1"/>
    <property type="molecule type" value="Genomic_DNA"/>
</dbReference>
<protein>
    <submittedName>
        <fullName evidence="1">Uncharacterized protein</fullName>
    </submittedName>
</protein>
<comment type="caution">
    <text evidence="1">The sequence shown here is derived from an EMBL/GenBank/DDBJ whole genome shotgun (WGS) entry which is preliminary data.</text>
</comment>
<dbReference type="Proteomes" id="UP000182229">
    <property type="component" value="Unassembled WGS sequence"/>
</dbReference>
<reference evidence="2" key="1">
    <citation type="submission" date="2016-11" db="EMBL/GenBank/DDBJ databases">
        <authorList>
            <person name="Shukria A."/>
            <person name="Stevens D.C."/>
        </authorList>
    </citation>
    <scope>NUCLEOTIDE SEQUENCE [LARGE SCALE GENOMIC DNA]</scope>
    <source>
        <strain evidence="2">Cbfe23</strain>
    </source>
</reference>
<accession>A0A1L9B5X4</accession>
<dbReference type="RefSeq" id="WP_071901122.1">
    <property type="nucleotide sequence ID" value="NZ_MPIN01000007.1"/>
</dbReference>
<reference evidence="1 2" key="2">
    <citation type="submission" date="2016-12" db="EMBL/GenBank/DDBJ databases">
        <title>Draft Genome Sequence of Cystobacter ferrugineus Strain Cbfe23.</title>
        <authorList>
            <person name="Akbar S."/>
            <person name="Dowd S.E."/>
            <person name="Stevens D.C."/>
        </authorList>
    </citation>
    <scope>NUCLEOTIDE SEQUENCE [LARGE SCALE GENOMIC DNA]</scope>
    <source>
        <strain evidence="1 2">Cbfe23</strain>
    </source>
</reference>
<sequence>MPYNPNFNLDAVLETLGTVNNGFAEGSPEDESLRIAAVALLYVRDIQKLDEYRDYFQRFFTHRPVIAAHVFATRTDADAWLVSGKARDGELVNIAGQGFTVIQALHGLKFIRTPLPEEQSGRTPLG</sequence>